<dbReference type="GO" id="GO:0003676">
    <property type="term" value="F:nucleic acid binding"/>
    <property type="evidence" value="ECO:0007669"/>
    <property type="project" value="InterPro"/>
</dbReference>
<dbReference type="OrthoDB" id="5418055at2759"/>
<dbReference type="GO" id="GO:0000014">
    <property type="term" value="F:single-stranded DNA endodeoxyribonuclease activity"/>
    <property type="evidence" value="ECO:0007669"/>
    <property type="project" value="TreeGrafter"/>
</dbReference>
<dbReference type="RefSeq" id="XP_030384797.1">
    <property type="nucleotide sequence ID" value="XM_030528937.1"/>
</dbReference>
<keyword evidence="6 10" id="KW-0378">Hydrolase</keyword>
<name>A0A6J2UC97_DROLE</name>
<dbReference type="PANTHER" id="PTHR13966:SF5">
    <property type="entry name" value="ENDONUCLEASE G, MITOCHONDRIAL"/>
    <property type="match status" value="1"/>
</dbReference>
<evidence type="ECO:0000256" key="3">
    <source>
        <dbReference type="ARBA" id="ARBA00022722"/>
    </source>
</evidence>
<gene>
    <name evidence="14" type="primary">LOC115632008</name>
</gene>
<dbReference type="Gene3D" id="3.40.570.10">
    <property type="entry name" value="Extracellular Endonuclease, subunit A"/>
    <property type="match status" value="1"/>
</dbReference>
<evidence type="ECO:0000313" key="14">
    <source>
        <dbReference type="RefSeq" id="XP_030384797.1"/>
    </source>
</evidence>
<sequence length="325" mass="37472">MNSRWQALIVVLGTAVTCFLAGAYFQHDHATRQLQKLVQHDPYAYYVSSKIFKVFQFFKIPQDKALSAQRVRLEDIMKYGYPGLDDIHLYSDFVLSYDRRNRVAHWVCEHLRADALGSAAITDRGRGRVRSRSRISYRPDLSVPSNFRAALADYRNSGFDRGHLAAAGNHRTHCDETFYLTNIAPQIGRGFNRAAWNKLEIYVRNLTLRYGSVYVFTGPIYKPKARSNGNWSIEYEMIGSNMVAVPTHFFKVLIVESKLPQGKPYMEAYVLPNARIPDNINLRDYLCDIREIEHYAGLQFFNGLRRSRIFGSNFPRSSQVFQNFG</sequence>
<dbReference type="CTD" id="318044"/>
<dbReference type="GO" id="GO:0005743">
    <property type="term" value="C:mitochondrial inner membrane"/>
    <property type="evidence" value="ECO:0007669"/>
    <property type="project" value="TreeGrafter"/>
</dbReference>
<dbReference type="GO" id="GO:0006309">
    <property type="term" value="P:apoptotic DNA fragmentation"/>
    <property type="evidence" value="ECO:0007669"/>
    <property type="project" value="TreeGrafter"/>
</dbReference>
<dbReference type="InterPro" id="IPR001604">
    <property type="entry name" value="Endo_G_ENPP1-like_dom"/>
</dbReference>
<evidence type="ECO:0000256" key="5">
    <source>
        <dbReference type="ARBA" id="ARBA00022759"/>
    </source>
</evidence>
<dbReference type="GO" id="GO:0046872">
    <property type="term" value="F:metal ion binding"/>
    <property type="evidence" value="ECO:0007669"/>
    <property type="project" value="UniProtKB-KW"/>
</dbReference>
<comment type="cofactor">
    <cofactor evidence="1 10">
        <name>Mg(2+)</name>
        <dbReference type="ChEBI" id="CHEBI:18420"/>
    </cofactor>
</comment>
<evidence type="ECO:0000256" key="4">
    <source>
        <dbReference type="ARBA" id="ARBA00022723"/>
    </source>
</evidence>
<dbReference type="CDD" id="cd00091">
    <property type="entry name" value="NUC"/>
    <property type="match status" value="1"/>
</dbReference>
<keyword evidence="13" id="KW-1185">Reference proteome</keyword>
<dbReference type="InterPro" id="IPR044925">
    <property type="entry name" value="His-Me_finger_sf"/>
</dbReference>
<feature type="active site" description="Proton acceptor" evidence="8">
    <location>
        <position position="163"/>
    </location>
</feature>
<keyword evidence="7" id="KW-0460">Magnesium</keyword>
<dbReference type="PROSITE" id="PS01070">
    <property type="entry name" value="NUCLEASE_NON_SPEC"/>
    <property type="match status" value="1"/>
</dbReference>
<organism evidence="13 14">
    <name type="scientific">Drosophila lebanonensis</name>
    <name type="common">Fruit fly</name>
    <name type="synonym">Scaptodrosophila lebanonensis</name>
    <dbReference type="NCBI Taxonomy" id="7225"/>
    <lineage>
        <taxon>Eukaryota</taxon>
        <taxon>Metazoa</taxon>
        <taxon>Ecdysozoa</taxon>
        <taxon>Arthropoda</taxon>
        <taxon>Hexapoda</taxon>
        <taxon>Insecta</taxon>
        <taxon>Pterygota</taxon>
        <taxon>Neoptera</taxon>
        <taxon>Endopterygota</taxon>
        <taxon>Diptera</taxon>
        <taxon>Brachycera</taxon>
        <taxon>Muscomorpha</taxon>
        <taxon>Ephydroidea</taxon>
        <taxon>Drosophilidae</taxon>
        <taxon>Scaptodrosophila</taxon>
    </lineage>
</organism>
<dbReference type="InterPro" id="IPR018524">
    <property type="entry name" value="DNA/RNA_endonuclease_AS"/>
</dbReference>
<dbReference type="InterPro" id="IPR020821">
    <property type="entry name" value="ENPP1-3/EXOG-like_nuc-like"/>
</dbReference>
<dbReference type="Pfam" id="PF01223">
    <property type="entry name" value="Endonuclease_NS"/>
    <property type="match status" value="1"/>
</dbReference>
<dbReference type="AlphaFoldDB" id="A0A6J2UC97"/>
<dbReference type="InterPro" id="IPR044929">
    <property type="entry name" value="DNA/RNA_non-sp_Endonuclease_sf"/>
</dbReference>
<evidence type="ECO:0000256" key="8">
    <source>
        <dbReference type="PIRSR" id="PIRSR640255-1"/>
    </source>
</evidence>
<evidence type="ECO:0000256" key="1">
    <source>
        <dbReference type="ARBA" id="ARBA00001946"/>
    </source>
</evidence>
<reference evidence="14" key="1">
    <citation type="submission" date="2025-08" db="UniProtKB">
        <authorList>
            <consortium name="RefSeq"/>
        </authorList>
    </citation>
    <scope>IDENTIFICATION</scope>
    <source>
        <strain evidence="14">11010-0011.00</strain>
        <tissue evidence="14">Whole body</tissue>
    </source>
</reference>
<dbReference type="Proteomes" id="UP000504634">
    <property type="component" value="Unplaced"/>
</dbReference>
<evidence type="ECO:0000259" key="12">
    <source>
        <dbReference type="SMART" id="SM00892"/>
    </source>
</evidence>
<dbReference type="PANTHER" id="PTHR13966">
    <property type="entry name" value="ENDONUCLEASE RELATED"/>
    <property type="match status" value="1"/>
</dbReference>
<evidence type="ECO:0000313" key="13">
    <source>
        <dbReference type="Proteomes" id="UP000504634"/>
    </source>
</evidence>
<dbReference type="SMART" id="SM00892">
    <property type="entry name" value="Endonuclease_NS"/>
    <property type="match status" value="1"/>
</dbReference>
<keyword evidence="4 9" id="KW-0479">Metal-binding</keyword>
<dbReference type="GO" id="GO:0004521">
    <property type="term" value="F:RNA endonuclease activity"/>
    <property type="evidence" value="ECO:0007669"/>
    <property type="project" value="TreeGrafter"/>
</dbReference>
<dbReference type="GO" id="GO:0005634">
    <property type="term" value="C:nucleus"/>
    <property type="evidence" value="ECO:0007669"/>
    <property type="project" value="TreeGrafter"/>
</dbReference>
<dbReference type="EC" id="3.1.30.-" evidence="10"/>
<keyword evidence="3 10" id="KW-0540">Nuclease</keyword>
<protein>
    <recommendedName>
        <fullName evidence="10">Endonuclease</fullName>
        <ecNumber evidence="10">3.1.30.-</ecNumber>
    </recommendedName>
</protein>
<dbReference type="SMART" id="SM00477">
    <property type="entry name" value="NUC"/>
    <property type="match status" value="1"/>
</dbReference>
<evidence type="ECO:0000256" key="9">
    <source>
        <dbReference type="PIRSR" id="PIRSR640255-2"/>
    </source>
</evidence>
<feature type="binding site" evidence="9">
    <location>
        <position position="192"/>
    </location>
    <ligand>
        <name>Mg(2+)</name>
        <dbReference type="ChEBI" id="CHEBI:18420"/>
        <note>catalytic</note>
    </ligand>
</feature>
<evidence type="ECO:0000259" key="11">
    <source>
        <dbReference type="SMART" id="SM00477"/>
    </source>
</evidence>
<evidence type="ECO:0000256" key="2">
    <source>
        <dbReference type="ARBA" id="ARBA00010052"/>
    </source>
</evidence>
<comment type="similarity">
    <text evidence="2 10">Belongs to the DNA/RNA non-specific endonuclease family.</text>
</comment>
<dbReference type="InterPro" id="IPR040255">
    <property type="entry name" value="Non-specific_endonuclease"/>
</dbReference>
<keyword evidence="5 10" id="KW-0255">Endonuclease</keyword>
<dbReference type="GeneID" id="115632008"/>
<evidence type="ECO:0000256" key="7">
    <source>
        <dbReference type="ARBA" id="ARBA00022842"/>
    </source>
</evidence>
<feature type="domain" description="ENPP1-3/EXOG-like endonuclease/phosphodiesterase" evidence="11">
    <location>
        <begin position="90"/>
        <end position="307"/>
    </location>
</feature>
<accession>A0A6J2UC97</accession>
<proteinExistence type="inferred from homology"/>
<evidence type="ECO:0000256" key="6">
    <source>
        <dbReference type="ARBA" id="ARBA00022801"/>
    </source>
</evidence>
<dbReference type="SUPFAM" id="SSF54060">
    <property type="entry name" value="His-Me finger endonucleases"/>
    <property type="match status" value="1"/>
</dbReference>
<evidence type="ECO:0000256" key="10">
    <source>
        <dbReference type="RuleBase" id="RU366055"/>
    </source>
</evidence>
<feature type="domain" description="DNA/RNA non-specific endonuclease/pyrophosphatase/phosphodiesterase" evidence="12">
    <location>
        <begin position="89"/>
        <end position="307"/>
    </location>
</feature>